<feature type="compositionally biased region" description="Polar residues" evidence="4">
    <location>
        <begin position="353"/>
        <end position="368"/>
    </location>
</feature>
<keyword evidence="5" id="KW-0472">Membrane</keyword>
<dbReference type="Proteomes" id="UP000775213">
    <property type="component" value="Unassembled WGS sequence"/>
</dbReference>
<evidence type="ECO:0000259" key="6">
    <source>
        <dbReference type="PROSITE" id="PS51634"/>
    </source>
</evidence>
<dbReference type="InterPro" id="IPR005172">
    <property type="entry name" value="CRC"/>
</dbReference>
<dbReference type="EMBL" id="JAGFBR010000012">
    <property type="protein sequence ID" value="KAH0457515.1"/>
    <property type="molecule type" value="Genomic_DNA"/>
</dbReference>
<feature type="region of interest" description="Disordered" evidence="4">
    <location>
        <begin position="453"/>
        <end position="482"/>
    </location>
</feature>
<feature type="domain" description="CRC" evidence="6">
    <location>
        <begin position="481"/>
        <end position="606"/>
    </location>
</feature>
<dbReference type="PANTHER" id="PTHR46159">
    <property type="entry name" value="PROTEIN TESMIN/TSO1-LIKE CXC 2"/>
    <property type="match status" value="1"/>
</dbReference>
<feature type="region of interest" description="Disordered" evidence="4">
    <location>
        <begin position="259"/>
        <end position="281"/>
    </location>
</feature>
<dbReference type="SMART" id="SM01114">
    <property type="entry name" value="CXC"/>
    <property type="match status" value="2"/>
</dbReference>
<comment type="caution">
    <text evidence="7">The sequence shown here is derived from an EMBL/GenBank/DDBJ whole genome shotgun (WGS) entry which is preliminary data.</text>
</comment>
<evidence type="ECO:0000256" key="2">
    <source>
        <dbReference type="ARBA" id="ARBA00007267"/>
    </source>
</evidence>
<evidence type="ECO:0000256" key="4">
    <source>
        <dbReference type="SAM" id="MobiDB-lite"/>
    </source>
</evidence>
<dbReference type="InterPro" id="IPR044522">
    <property type="entry name" value="TSO1-like"/>
</dbReference>
<feature type="region of interest" description="Disordered" evidence="4">
    <location>
        <begin position="427"/>
        <end position="446"/>
    </location>
</feature>
<keyword evidence="5" id="KW-0812">Transmembrane</keyword>
<feature type="region of interest" description="Disordered" evidence="4">
    <location>
        <begin position="334"/>
        <end position="368"/>
    </location>
</feature>
<evidence type="ECO:0000313" key="7">
    <source>
        <dbReference type="EMBL" id="KAH0457515.1"/>
    </source>
</evidence>
<reference evidence="7 8" key="1">
    <citation type="journal article" date="2021" name="Hortic Res">
        <title>Chromosome-scale assembly of the Dendrobium chrysotoxum genome enhances the understanding of orchid evolution.</title>
        <authorList>
            <person name="Zhang Y."/>
            <person name="Zhang G.Q."/>
            <person name="Zhang D."/>
            <person name="Liu X.D."/>
            <person name="Xu X.Y."/>
            <person name="Sun W.H."/>
            <person name="Yu X."/>
            <person name="Zhu X."/>
            <person name="Wang Z.W."/>
            <person name="Zhao X."/>
            <person name="Zhong W.Y."/>
            <person name="Chen H."/>
            <person name="Yin W.L."/>
            <person name="Huang T."/>
            <person name="Niu S.C."/>
            <person name="Liu Z.J."/>
        </authorList>
    </citation>
    <scope>NUCLEOTIDE SEQUENCE [LARGE SCALE GENOMIC DNA]</scope>
    <source>
        <strain evidence="7">Lindl</strain>
    </source>
</reference>
<proteinExistence type="inferred from homology"/>
<name>A0AAV7G6N8_DENCH</name>
<feature type="compositionally biased region" description="Polar residues" evidence="4">
    <location>
        <begin position="431"/>
        <end position="446"/>
    </location>
</feature>
<evidence type="ECO:0000256" key="1">
    <source>
        <dbReference type="ARBA" id="ARBA00004123"/>
    </source>
</evidence>
<dbReference type="Pfam" id="PF03638">
    <property type="entry name" value="TCR"/>
    <property type="match status" value="2"/>
</dbReference>
<accession>A0AAV7G6N8</accession>
<dbReference type="InterPro" id="IPR033467">
    <property type="entry name" value="Tesmin/TSO1-like_CXC"/>
</dbReference>
<evidence type="ECO:0000313" key="8">
    <source>
        <dbReference type="Proteomes" id="UP000775213"/>
    </source>
</evidence>
<dbReference type="GO" id="GO:0005634">
    <property type="term" value="C:nucleus"/>
    <property type="evidence" value="ECO:0007669"/>
    <property type="project" value="UniProtKB-SubCell"/>
</dbReference>
<dbReference type="PROSITE" id="PS51634">
    <property type="entry name" value="CRC"/>
    <property type="match status" value="1"/>
</dbReference>
<evidence type="ECO:0000256" key="5">
    <source>
        <dbReference type="SAM" id="Phobius"/>
    </source>
</evidence>
<dbReference type="PANTHER" id="PTHR46159:SF12">
    <property type="entry name" value="PROTEIN TESMIN_TSO1-LIKE CXC 3-RELATED"/>
    <property type="match status" value="1"/>
</dbReference>
<gene>
    <name evidence="7" type="ORF">IEQ34_012830</name>
</gene>
<comment type="subcellular location">
    <subcellularLocation>
        <location evidence="1">Nucleus</location>
    </subcellularLocation>
</comment>
<comment type="similarity">
    <text evidence="2">Belongs to the lin-54 family.</text>
</comment>
<feature type="region of interest" description="Disordered" evidence="4">
    <location>
        <begin position="389"/>
        <end position="410"/>
    </location>
</feature>
<sequence>MDTPERSKVGGTPISKFEDSPVFNFINSLSPIQPVKSVHSIHTFHSPGSAAISSVFSSPHVSFHKESRFFIRHPFPDSVKQDACSDGLDESNIHSRVSNGAVLSASIVLAQANCDITCSLNEASVDLVDESSTQPDFSQSVQVDNGSPNHNTSPFYGVKLDFKLDISCTPSERIKLVKDMTENTQIPHTTKIGLEVQFPADQMKEDASGSDWENLISDNTDDLLIFEPATGSETSKSEEKDYGISLNSQRNASCLHNVSQDSFMDDDGETDEHDGMSPMRSSACQEHENFDDLNLKTEAELNNDVPLGCKVDSQQHRGVRRRCLDFEAAGVSKKNMHNNSNVPPSISLPINAKPNSDNRQLVSSKTSKTPVPYVLPGIGLHLNALARTSKDRPISQKTKTPGREFISRPCSMRPFSPAIAGEKQSFKLSDPHQSPDPNGSEVHNSQAVHSDVSLIPALGIEESTSPKKKRRKTENSGENEGCRRCNCKKSKCLKLYCECFAAGVYCVEPCSCQGCLNKPVHEETVLATRKQIESRNPLAFAPKVIRTSEHDQEMGEESNKTPASARHKRGCNCKKSNCLKKYCECYQGGVGCSFSCRCEGCKNAFGRKDGFEEIEYEEELDACEKEGVKSDDGKANANVPKLEHHHLSESILPVTPFPSCRSSVKLPFLSSGKPPRSSTLSLMNRSENQQAECKSDQIFHDDDDTSEDLRVNSSPCTAVKTASPNGKRVSLPLNGFGMSPNLKGGRKLILKSIPSFPSLSTDAPSSTQINSSVEVIFIVFKVVLIFQYEISICLWPSYFVEFASDYFRMYLSYIFIWKMVMRKIFIFVSHLFYFNKFILNTIF</sequence>
<dbReference type="AlphaFoldDB" id="A0AAV7G6N8"/>
<evidence type="ECO:0000256" key="3">
    <source>
        <dbReference type="ARBA" id="ARBA00023242"/>
    </source>
</evidence>
<protein>
    <recommendedName>
        <fullName evidence="6">CRC domain-containing protein</fullName>
    </recommendedName>
</protein>
<keyword evidence="5" id="KW-1133">Transmembrane helix</keyword>
<dbReference type="GO" id="GO:0003700">
    <property type="term" value="F:DNA-binding transcription factor activity"/>
    <property type="evidence" value="ECO:0007669"/>
    <property type="project" value="InterPro"/>
</dbReference>
<feature type="compositionally biased region" description="Acidic residues" evidence="4">
    <location>
        <begin position="263"/>
        <end position="272"/>
    </location>
</feature>
<organism evidence="7 8">
    <name type="scientific">Dendrobium chrysotoxum</name>
    <name type="common">Orchid</name>
    <dbReference type="NCBI Taxonomy" id="161865"/>
    <lineage>
        <taxon>Eukaryota</taxon>
        <taxon>Viridiplantae</taxon>
        <taxon>Streptophyta</taxon>
        <taxon>Embryophyta</taxon>
        <taxon>Tracheophyta</taxon>
        <taxon>Spermatophyta</taxon>
        <taxon>Magnoliopsida</taxon>
        <taxon>Liliopsida</taxon>
        <taxon>Asparagales</taxon>
        <taxon>Orchidaceae</taxon>
        <taxon>Epidendroideae</taxon>
        <taxon>Malaxideae</taxon>
        <taxon>Dendrobiinae</taxon>
        <taxon>Dendrobium</taxon>
    </lineage>
</organism>
<keyword evidence="8" id="KW-1185">Reference proteome</keyword>
<keyword evidence="3" id="KW-0539">Nucleus</keyword>
<feature type="transmembrane region" description="Helical" evidence="5">
    <location>
        <begin position="810"/>
        <end position="833"/>
    </location>
</feature>